<reference evidence="4" key="2">
    <citation type="submission" date="2021-04" db="EMBL/GenBank/DDBJ databases">
        <title>Isolation and characterization of a novel species of the genus Sulfurimonas.</title>
        <authorList>
            <person name="Fukui M."/>
        </authorList>
    </citation>
    <scope>NUCLEOTIDE SEQUENCE</scope>
    <source>
        <strain evidence="4">H1576</strain>
    </source>
</reference>
<dbReference type="PANTHER" id="PTHR19871">
    <property type="entry name" value="BETA TRANSDUCIN-RELATED PROTEIN"/>
    <property type="match status" value="1"/>
</dbReference>
<dbReference type="RefSeq" id="WP_207561011.1">
    <property type="nucleotide sequence ID" value="NZ_CP046072.1"/>
</dbReference>
<keyword evidence="1" id="KW-0677">Repeat</keyword>
<sequence length="1162" mass="137312">MTNNKTFRLFISSTFNDFRREREVLQTKVFPHIKEYASKQGYTFQPIDLRWGVSNEAQLDQKTLELCLSEVRACKTHMHPNFLIMIGDRYGWIPLPYAIETKEFEDLLSLVRDSTELNLLKEWYKLDLNQLPVSYILKERKDEYEDFERWSSIETRLRDILQATVDSSNLNEDKKRKYFLSATEAEVEEGILPYKSHARYQSQLLNQNTALNEVDSQHVFSFQRYVDKDTQVEEKFIGPAYDKAQAFKKEVKEVLQSENILKAHTKQIDKDRLDETYLEKFEVRMIEFLESQVDSQTQREKELKLTPLEIELQAQNYFAINKRKNFLSQEQMRKSIASYLQSDEEQALVIYGKSGRGKSALMSKAIEEAQTLAKSKVLYRFVSATPNSSSSKEILTSIFEELSIDVRSEKEKQTEEEETLSLGSNEDTESFEDFSQRIYSEIRNIKEEVVIFIDALDQLQNDDQFLWLPNNLPKNVKIVLSALEDDNYKQDSKYLKALRSRISLLHLIPEFNQPSELLKALLKEDDRTLQEDQEEYFLQQFKSSPSPLYVSIASQEIKNWKSSDFMQGDTPKEDGVEQDLKLGQTGIIQEFISNLSQTYHHNEKFVHKVLGYIYASRDGLSEAELLALISSDEIFVEMMAPETWHENPTKELPMVHWSRLHTQLKPFLSSKTQDAKELMYFFHREFEDAIKELSTQREEHEAVIIATQKLIKENQGKPFDENRWGRLYATLITEYELRYKDKQKQIEFARFVVSLKNEKWIRKYLSKFNSVGFAHGEHNRMYKAIAYQESYYHVAEGFYRKNPQRWVKSYTASLNNLESLYKKQNRISEAIALGEQSLKIREKLYEENPQRWAEYYTASLNNLGSSYKKQNRISEAIVLEEQSLKILEKLYEENPQRWAEFYTTSLTSLATSYSNQNRLNEAIVLQEKSLKILEKLYEENPQRWAEYYTASLNNLGSLYKKQHRINEAIVLEEQSLKIREKLYEENPQRWAEFYTTSLKHLAFSYKNQNCLNKAITLLEQSLEILEKLYEENPQRWAEDYTISLSGFASSKSKNKEFLAASELFEIYFEVLDFKSQDDITWFIYDFVKWYQCEIYLKNQEKLDKLNLLAIKLIELYREKLGIEYSSVIDELHDAYSSLKDSEENFDREKYGIFVKIFLEDNR</sequence>
<dbReference type="InterPro" id="IPR052752">
    <property type="entry name" value="NACHT-WD_repeat"/>
</dbReference>
<evidence type="ECO:0000313" key="5">
    <source>
        <dbReference type="Proteomes" id="UP000671852"/>
    </source>
</evidence>
<feature type="domain" description="Nephrocystin 3-like N-terminal" evidence="3">
    <location>
        <begin position="336"/>
        <end position="472"/>
    </location>
</feature>
<dbReference type="EMBL" id="CP046072">
    <property type="protein sequence ID" value="QSZ42194.1"/>
    <property type="molecule type" value="Genomic_DNA"/>
</dbReference>
<name>A0A975B0Y3_9BACT</name>
<organism evidence="4 5">
    <name type="scientific">Sulfurimonas aquatica</name>
    <dbReference type="NCBI Taxonomy" id="2672570"/>
    <lineage>
        <taxon>Bacteria</taxon>
        <taxon>Pseudomonadati</taxon>
        <taxon>Campylobacterota</taxon>
        <taxon>Epsilonproteobacteria</taxon>
        <taxon>Campylobacterales</taxon>
        <taxon>Sulfurimonadaceae</taxon>
        <taxon>Sulfurimonas</taxon>
    </lineage>
</organism>
<dbReference type="SUPFAM" id="SSF52540">
    <property type="entry name" value="P-loop containing nucleoside triphosphate hydrolases"/>
    <property type="match status" value="1"/>
</dbReference>
<dbReference type="InterPro" id="IPR056884">
    <property type="entry name" value="NPHP3-like_N"/>
</dbReference>
<evidence type="ECO:0000256" key="1">
    <source>
        <dbReference type="ARBA" id="ARBA00022737"/>
    </source>
</evidence>
<dbReference type="PANTHER" id="PTHR19871:SF14">
    <property type="entry name" value="DUF4062 DOMAIN-CONTAINING PROTEIN"/>
    <property type="match status" value="1"/>
</dbReference>
<dbReference type="SUPFAM" id="SSF48452">
    <property type="entry name" value="TPR-like"/>
    <property type="match status" value="1"/>
</dbReference>
<feature type="domain" description="DUF4062" evidence="2">
    <location>
        <begin position="8"/>
        <end position="94"/>
    </location>
</feature>
<dbReference type="InterPro" id="IPR025139">
    <property type="entry name" value="DUF4062"/>
</dbReference>
<reference evidence="4" key="1">
    <citation type="submission" date="2019-11" db="EMBL/GenBank/DDBJ databases">
        <authorList>
            <person name="Kojima H."/>
        </authorList>
    </citation>
    <scope>NUCLEOTIDE SEQUENCE</scope>
    <source>
        <strain evidence="4">H1576</strain>
    </source>
</reference>
<dbReference type="InterPro" id="IPR011990">
    <property type="entry name" value="TPR-like_helical_dom_sf"/>
</dbReference>
<accession>A0A975B0Y3</accession>
<evidence type="ECO:0000259" key="2">
    <source>
        <dbReference type="Pfam" id="PF13271"/>
    </source>
</evidence>
<dbReference type="Gene3D" id="3.40.50.300">
    <property type="entry name" value="P-loop containing nucleotide triphosphate hydrolases"/>
    <property type="match status" value="1"/>
</dbReference>
<dbReference type="InterPro" id="IPR027417">
    <property type="entry name" value="P-loop_NTPase"/>
</dbReference>
<dbReference type="Gene3D" id="1.25.40.10">
    <property type="entry name" value="Tetratricopeptide repeat domain"/>
    <property type="match status" value="2"/>
</dbReference>
<dbReference type="InterPro" id="IPR019734">
    <property type="entry name" value="TPR_rpt"/>
</dbReference>
<evidence type="ECO:0000313" key="4">
    <source>
        <dbReference type="EMBL" id="QSZ42194.1"/>
    </source>
</evidence>
<keyword evidence="5" id="KW-1185">Reference proteome</keyword>
<dbReference type="Pfam" id="PF13271">
    <property type="entry name" value="DUF4062"/>
    <property type="match status" value="1"/>
</dbReference>
<gene>
    <name evidence="4" type="ORF">GJV85_08740</name>
</gene>
<dbReference type="AlphaFoldDB" id="A0A975B0Y3"/>
<protein>
    <submittedName>
        <fullName evidence="4">Tetratricopeptide repeat protein</fullName>
    </submittedName>
</protein>
<dbReference type="Proteomes" id="UP000671852">
    <property type="component" value="Chromosome"/>
</dbReference>
<dbReference type="KEGG" id="saqt:GJV85_08740"/>
<evidence type="ECO:0000259" key="3">
    <source>
        <dbReference type="Pfam" id="PF24883"/>
    </source>
</evidence>
<dbReference type="Pfam" id="PF13374">
    <property type="entry name" value="TPR_10"/>
    <property type="match status" value="4"/>
</dbReference>
<dbReference type="Pfam" id="PF24883">
    <property type="entry name" value="NPHP3_N"/>
    <property type="match status" value="1"/>
</dbReference>
<proteinExistence type="predicted"/>
<dbReference type="SMART" id="SM00028">
    <property type="entry name" value="TPR"/>
    <property type="match status" value="5"/>
</dbReference>